<dbReference type="InterPro" id="IPR000073">
    <property type="entry name" value="AB_hydrolase_1"/>
</dbReference>
<evidence type="ECO:0000313" key="3">
    <source>
        <dbReference type="EMBL" id="KFN47861.1"/>
    </source>
</evidence>
<sequence>MAVAAVLLAGALGLAWAPDVPVAELEARWAPPPSRFVEVDGLRVHLRDQGPRDDPSPLILLHGTSASLHTWEGWVSHLPGERVVSMDLPGFGLTGPDPQGQYETIRYVRFLEALMDELGIESAVVAGNSFGGQVAIEFALAHPARVQKLVLVDALAYPRNAESVPLGFRLAAMPAVNGVMQHFLPRFVIANSVRDVYGNPDQVSPALVDRYYDLAVREGNRAALGERFRHLPSEADAARVATLKVPTLVLWGGRDRLIPPDNGERLHRDIAGSQLVVFPALGHVPQEEDPAASVQPVIAFLRQP</sequence>
<feature type="signal peptide" evidence="1">
    <location>
        <begin position="1"/>
        <end position="17"/>
    </location>
</feature>
<dbReference type="PATRIC" id="fig|1384054.3.peg.1455"/>
<dbReference type="Proteomes" id="UP000029392">
    <property type="component" value="Unassembled WGS sequence"/>
</dbReference>
<accession>A0A091B7Z9</accession>
<organism evidence="3 4">
    <name type="scientific">Arenimonas malthae CC-JY-1</name>
    <dbReference type="NCBI Taxonomy" id="1384054"/>
    <lineage>
        <taxon>Bacteria</taxon>
        <taxon>Pseudomonadati</taxon>
        <taxon>Pseudomonadota</taxon>
        <taxon>Gammaproteobacteria</taxon>
        <taxon>Lysobacterales</taxon>
        <taxon>Lysobacteraceae</taxon>
        <taxon>Arenimonas</taxon>
    </lineage>
</organism>
<dbReference type="PANTHER" id="PTHR43689">
    <property type="entry name" value="HYDROLASE"/>
    <property type="match status" value="1"/>
</dbReference>
<dbReference type="EMBL" id="AVCH01000157">
    <property type="protein sequence ID" value="KFN47861.1"/>
    <property type="molecule type" value="Genomic_DNA"/>
</dbReference>
<keyword evidence="1" id="KW-0732">Signal</keyword>
<reference evidence="3 4" key="1">
    <citation type="submission" date="2013-09" db="EMBL/GenBank/DDBJ databases">
        <title>Genome sequencing of Arenimonas malthae.</title>
        <authorList>
            <person name="Chen F."/>
            <person name="Wang G."/>
        </authorList>
    </citation>
    <scope>NUCLEOTIDE SEQUENCE [LARGE SCALE GENOMIC DNA]</scope>
    <source>
        <strain evidence="3 4">CC-JY-1</strain>
    </source>
</reference>
<dbReference type="RefSeq" id="WP_156970003.1">
    <property type="nucleotide sequence ID" value="NZ_AVCH01000157.1"/>
</dbReference>
<dbReference type="PANTHER" id="PTHR43689:SF8">
    <property type="entry name" value="ALPHA_BETA-HYDROLASES SUPERFAMILY PROTEIN"/>
    <property type="match status" value="1"/>
</dbReference>
<dbReference type="Gene3D" id="3.40.50.1820">
    <property type="entry name" value="alpha/beta hydrolase"/>
    <property type="match status" value="1"/>
</dbReference>
<evidence type="ECO:0000256" key="1">
    <source>
        <dbReference type="SAM" id="SignalP"/>
    </source>
</evidence>
<dbReference type="SUPFAM" id="SSF53474">
    <property type="entry name" value="alpha/beta-Hydrolases"/>
    <property type="match status" value="1"/>
</dbReference>
<dbReference type="PRINTS" id="PR00111">
    <property type="entry name" value="ABHYDROLASE"/>
</dbReference>
<dbReference type="STRING" id="1384054.N790_07260"/>
<name>A0A091B7Z9_9GAMM</name>
<dbReference type="Pfam" id="PF00561">
    <property type="entry name" value="Abhydrolase_1"/>
    <property type="match status" value="1"/>
</dbReference>
<dbReference type="OrthoDB" id="2086224at2"/>
<proteinExistence type="predicted"/>
<comment type="caution">
    <text evidence="3">The sequence shown here is derived from an EMBL/GenBank/DDBJ whole genome shotgun (WGS) entry which is preliminary data.</text>
</comment>
<dbReference type="InterPro" id="IPR029058">
    <property type="entry name" value="AB_hydrolase_fold"/>
</dbReference>
<gene>
    <name evidence="3" type="ORF">N790_07260</name>
</gene>
<feature type="chain" id="PRO_5001869479" description="AB hydrolase-1 domain-containing protein" evidence="1">
    <location>
        <begin position="18"/>
        <end position="304"/>
    </location>
</feature>
<evidence type="ECO:0000313" key="4">
    <source>
        <dbReference type="Proteomes" id="UP000029392"/>
    </source>
</evidence>
<dbReference type="AlphaFoldDB" id="A0A091B7Z9"/>
<feature type="domain" description="AB hydrolase-1" evidence="2">
    <location>
        <begin position="57"/>
        <end position="290"/>
    </location>
</feature>
<dbReference type="eggNOG" id="COG2267">
    <property type="taxonomic scope" value="Bacteria"/>
</dbReference>
<evidence type="ECO:0000259" key="2">
    <source>
        <dbReference type="Pfam" id="PF00561"/>
    </source>
</evidence>
<keyword evidence="4" id="KW-1185">Reference proteome</keyword>
<protein>
    <recommendedName>
        <fullName evidence="2">AB hydrolase-1 domain-containing protein</fullName>
    </recommendedName>
</protein>